<dbReference type="Proteomes" id="UP000267096">
    <property type="component" value="Unassembled WGS sequence"/>
</dbReference>
<dbReference type="SUPFAM" id="SSF50249">
    <property type="entry name" value="Nucleic acid-binding proteins"/>
    <property type="match status" value="1"/>
</dbReference>
<reference evidence="2 3" key="2">
    <citation type="submission" date="2018-11" db="EMBL/GenBank/DDBJ databases">
        <authorList>
            <consortium name="Pathogen Informatics"/>
        </authorList>
    </citation>
    <scope>NUCLEOTIDE SEQUENCE [LARGE SCALE GENOMIC DNA]</scope>
</reference>
<dbReference type="GO" id="GO:0000176">
    <property type="term" value="C:nuclear exosome (RNase complex)"/>
    <property type="evidence" value="ECO:0007669"/>
    <property type="project" value="TreeGrafter"/>
</dbReference>
<name>A0A0M3KHV0_ANISI</name>
<dbReference type="WBParaSite" id="ASIM_0002056501-mRNA-1">
    <property type="protein sequence ID" value="ASIM_0002056501-mRNA-1"/>
    <property type="gene ID" value="ASIM_0002056501"/>
</dbReference>
<dbReference type="Gene3D" id="2.40.50.690">
    <property type="match status" value="1"/>
</dbReference>
<feature type="domain" description="CSD1" evidence="1">
    <location>
        <begin position="83"/>
        <end position="161"/>
    </location>
</feature>
<keyword evidence="3" id="KW-1185">Reference proteome</keyword>
<evidence type="ECO:0000313" key="2">
    <source>
        <dbReference type="EMBL" id="VDK73247.1"/>
    </source>
</evidence>
<dbReference type="EMBL" id="UYRR01038319">
    <property type="protein sequence ID" value="VDK73247.1"/>
    <property type="molecule type" value="Genomic_DNA"/>
</dbReference>
<dbReference type="InterPro" id="IPR012340">
    <property type="entry name" value="NA-bd_OB-fold"/>
</dbReference>
<dbReference type="GO" id="GO:0016075">
    <property type="term" value="P:rRNA catabolic process"/>
    <property type="evidence" value="ECO:0007669"/>
    <property type="project" value="TreeGrafter"/>
</dbReference>
<protein>
    <submittedName>
        <fullName evidence="4">Probable exosome complex exonuclease RRP44 (inferred by orthology to a C. elegans protein)</fullName>
    </submittedName>
</protein>
<sequence length="161" mass="18509">MGGREGLERSLVLCANYFETHWTDENIVPVIICSTEDAKQGMKESFQRVLTLKEYVEGMDNNAELLDKISAYEHEMEGQGRMMFPEHLSYEQIQSGIKSGKYKKGNFQVSRENYTEALVHIGDENTWFIQGRLNCNRAVNGDIVAVELLPKEQWSFPQKII</sequence>
<evidence type="ECO:0000313" key="3">
    <source>
        <dbReference type="Proteomes" id="UP000267096"/>
    </source>
</evidence>
<organism evidence="4">
    <name type="scientific">Anisakis simplex</name>
    <name type="common">Herring worm</name>
    <dbReference type="NCBI Taxonomy" id="6269"/>
    <lineage>
        <taxon>Eukaryota</taxon>
        <taxon>Metazoa</taxon>
        <taxon>Ecdysozoa</taxon>
        <taxon>Nematoda</taxon>
        <taxon>Chromadorea</taxon>
        <taxon>Rhabditida</taxon>
        <taxon>Spirurina</taxon>
        <taxon>Ascaridomorpha</taxon>
        <taxon>Ascaridoidea</taxon>
        <taxon>Anisakidae</taxon>
        <taxon>Anisakis</taxon>
        <taxon>Anisakis simplex complex</taxon>
    </lineage>
</organism>
<dbReference type="GO" id="GO:0004519">
    <property type="term" value="F:endonuclease activity"/>
    <property type="evidence" value="ECO:0007669"/>
    <property type="project" value="TreeGrafter"/>
</dbReference>
<dbReference type="InterPro" id="IPR050180">
    <property type="entry name" value="RNR_Ribonuclease"/>
</dbReference>
<evidence type="ECO:0000259" key="1">
    <source>
        <dbReference type="Pfam" id="PF17216"/>
    </source>
</evidence>
<gene>
    <name evidence="2" type="ORF">ASIM_LOCUS19948</name>
</gene>
<accession>A0A0M3KHV0</accession>
<dbReference type="GO" id="GO:0000175">
    <property type="term" value="F:3'-5'-RNA exonuclease activity"/>
    <property type="evidence" value="ECO:0007669"/>
    <property type="project" value="TreeGrafter"/>
</dbReference>
<reference evidence="4" key="1">
    <citation type="submission" date="2017-02" db="UniProtKB">
        <authorList>
            <consortium name="WormBaseParasite"/>
        </authorList>
    </citation>
    <scope>IDENTIFICATION</scope>
</reference>
<proteinExistence type="predicted"/>
<dbReference type="GO" id="GO:0071031">
    <property type="term" value="P:nuclear mRNA surveillance of mRNA 3'-end processing"/>
    <property type="evidence" value="ECO:0007669"/>
    <property type="project" value="TreeGrafter"/>
</dbReference>
<dbReference type="AlphaFoldDB" id="A0A0M3KHV0"/>
<dbReference type="OrthoDB" id="372421at2759"/>
<dbReference type="GO" id="GO:0000177">
    <property type="term" value="C:cytoplasmic exosome (RNase complex)"/>
    <property type="evidence" value="ECO:0007669"/>
    <property type="project" value="TreeGrafter"/>
</dbReference>
<dbReference type="PANTHER" id="PTHR23355:SF35">
    <property type="entry name" value="EXOSOME COMPLEX EXONUCLEASE RRP44"/>
    <property type="match status" value="1"/>
</dbReference>
<dbReference type="Pfam" id="PF17216">
    <property type="entry name" value="Rrp44_CSD1"/>
    <property type="match status" value="1"/>
</dbReference>
<dbReference type="Gene3D" id="3.40.50.1010">
    <property type="entry name" value="5'-nuclease"/>
    <property type="match status" value="1"/>
</dbReference>
<dbReference type="InterPro" id="IPR033771">
    <property type="entry name" value="Rrp44_CSD1"/>
</dbReference>
<dbReference type="PANTHER" id="PTHR23355">
    <property type="entry name" value="RIBONUCLEASE"/>
    <property type="match status" value="1"/>
</dbReference>
<evidence type="ECO:0000313" key="4">
    <source>
        <dbReference type="WBParaSite" id="ASIM_0002056501-mRNA-1"/>
    </source>
</evidence>